<evidence type="ECO:0000256" key="2">
    <source>
        <dbReference type="ARBA" id="ARBA00022490"/>
    </source>
</evidence>
<sequence length="456" mass="50834">MPHPVLRFAPSPTGRIHIGNARTALLNYLYAKKHHGEFILRFDDTDLERSKEEYAQAIEVDLAWLGIKPDLITRQSQRFALYHRAAERLRDCGRLYPCYESAAELERKRKRQQARGLPPVYDRASLDLTDEDKARYEAEGRKPHWRFKLDWKVVRWSDLVRGESHYDCSSLSDPVLLREDGTYLYTLPSVVDDMDMKVSLIIRGEDHVTNTAVQIQLLETLAGETGRDAVPAFAHHNLLSSIDGEGLSKRTGALSIGGLRDQGIESLAVAAAAVLIGTSVALHPVASLDDLVSSLDLGLISRTPTRFDPAELEGLSARTLHGLAFEAVRERLAAHDIAGRKANPFWLAVRGNLVVFLDVVEWWRVVDGDLAVAPHEDLDPDFLRAALESLPDEPWDETTWAAWTKSLKETTGRKGRALFHPLRLALTGKEKGPELAALLPLIGRIKAAARLSGHRA</sequence>
<dbReference type="Pfam" id="PF00749">
    <property type="entry name" value="tRNA-synt_1c"/>
    <property type="match status" value="1"/>
</dbReference>
<feature type="short sequence motif" description="'HIGH' region" evidence="8">
    <location>
        <begin position="10"/>
        <end position="20"/>
    </location>
</feature>
<reference evidence="11 12" key="1">
    <citation type="submission" date="2016-10" db="EMBL/GenBank/DDBJ databases">
        <authorList>
            <person name="de Groot N.N."/>
        </authorList>
    </citation>
    <scope>NUCLEOTIDE SEQUENCE [LARGE SCALE GENOMIC DNA]</scope>
    <source>
        <strain evidence="11 12">NE2</strain>
    </source>
</reference>
<gene>
    <name evidence="8" type="primary">gltX</name>
    <name evidence="11" type="ORF">SAMN05444581_108106</name>
</gene>
<dbReference type="STRING" id="1612308.SAMN05444581_108106"/>
<dbReference type="InterPro" id="IPR020058">
    <property type="entry name" value="Glu/Gln-tRNA-synth_Ib_cat-dom"/>
</dbReference>
<dbReference type="InterPro" id="IPR001412">
    <property type="entry name" value="aa-tRNA-synth_I_CS"/>
</dbReference>
<dbReference type="Proteomes" id="UP000198755">
    <property type="component" value="Unassembled WGS sequence"/>
</dbReference>
<dbReference type="SUPFAM" id="SSF52374">
    <property type="entry name" value="Nucleotidylyl transferase"/>
    <property type="match status" value="1"/>
</dbReference>
<dbReference type="Pfam" id="PF19269">
    <property type="entry name" value="Anticodon_2"/>
    <property type="match status" value="1"/>
</dbReference>
<dbReference type="RefSeq" id="WP_091682240.1">
    <property type="nucleotide sequence ID" value="NZ_FOSN01000008.1"/>
</dbReference>
<dbReference type="InterPro" id="IPR014729">
    <property type="entry name" value="Rossmann-like_a/b/a_fold"/>
</dbReference>
<accession>A0A1I3ZR54</accession>
<dbReference type="Gene3D" id="3.40.50.620">
    <property type="entry name" value="HUPs"/>
    <property type="match status" value="1"/>
</dbReference>
<name>A0A1I3ZR54_9HYPH</name>
<dbReference type="GO" id="GO:0004818">
    <property type="term" value="F:glutamate-tRNA ligase activity"/>
    <property type="evidence" value="ECO:0007669"/>
    <property type="project" value="UniProtKB-UniRule"/>
</dbReference>
<dbReference type="EC" id="6.1.1.17" evidence="8"/>
<keyword evidence="12" id="KW-1185">Reference proteome</keyword>
<dbReference type="InterPro" id="IPR004527">
    <property type="entry name" value="Glu-tRNA-ligase_bac/mito"/>
</dbReference>
<keyword evidence="2 8" id="KW-0963">Cytoplasm</keyword>
<feature type="domain" description="Glutamyl/glutaminyl-tRNA synthetase class Ib catalytic" evidence="9">
    <location>
        <begin position="6"/>
        <end position="307"/>
    </location>
</feature>
<feature type="short sequence motif" description="'KMSKS' region" evidence="8">
    <location>
        <begin position="246"/>
        <end position="250"/>
    </location>
</feature>
<dbReference type="EMBL" id="FOSN01000008">
    <property type="protein sequence ID" value="SFK46151.1"/>
    <property type="molecule type" value="Genomic_DNA"/>
</dbReference>
<dbReference type="GO" id="GO:0006424">
    <property type="term" value="P:glutamyl-tRNA aminoacylation"/>
    <property type="evidence" value="ECO:0007669"/>
    <property type="project" value="UniProtKB-UniRule"/>
</dbReference>
<feature type="binding site" evidence="8">
    <location>
        <position position="249"/>
    </location>
    <ligand>
        <name>ATP</name>
        <dbReference type="ChEBI" id="CHEBI:30616"/>
    </ligand>
</feature>
<dbReference type="GO" id="GO:0005524">
    <property type="term" value="F:ATP binding"/>
    <property type="evidence" value="ECO:0007669"/>
    <property type="project" value="UniProtKB-UniRule"/>
</dbReference>
<keyword evidence="3 8" id="KW-0436">Ligase</keyword>
<keyword evidence="7 8" id="KW-0030">Aminoacyl-tRNA synthetase</keyword>
<dbReference type="Gene3D" id="1.10.10.350">
    <property type="match status" value="1"/>
</dbReference>
<evidence type="ECO:0000256" key="5">
    <source>
        <dbReference type="ARBA" id="ARBA00022840"/>
    </source>
</evidence>
<evidence type="ECO:0000256" key="8">
    <source>
        <dbReference type="HAMAP-Rule" id="MF_00022"/>
    </source>
</evidence>
<dbReference type="InterPro" id="IPR008925">
    <property type="entry name" value="aa_tRNA-synth_I_cd-bd_sf"/>
</dbReference>
<evidence type="ECO:0000256" key="3">
    <source>
        <dbReference type="ARBA" id="ARBA00022598"/>
    </source>
</evidence>
<comment type="function">
    <text evidence="8">Catalyzes the attachment of glutamate to tRNA(Glu) in a two-step reaction: glutamate is first activated by ATP to form Glu-AMP and then transferred to the acceptor end of tRNA(Glu).</text>
</comment>
<keyword evidence="5 8" id="KW-0067">ATP-binding</keyword>
<comment type="similarity">
    <text evidence="1 8">Belongs to the class-I aminoacyl-tRNA synthetase family. Glutamate--tRNA ligase type 1 subfamily.</text>
</comment>
<dbReference type="PRINTS" id="PR00987">
    <property type="entry name" value="TRNASYNTHGLU"/>
</dbReference>
<evidence type="ECO:0000313" key="11">
    <source>
        <dbReference type="EMBL" id="SFK46151.1"/>
    </source>
</evidence>
<evidence type="ECO:0000259" key="9">
    <source>
        <dbReference type="Pfam" id="PF00749"/>
    </source>
</evidence>
<comment type="caution">
    <text evidence="8">Lacks conserved residue(s) required for the propagation of feature annotation.</text>
</comment>
<comment type="catalytic activity">
    <reaction evidence="8">
        <text>tRNA(Glu) + L-glutamate + ATP = L-glutamyl-tRNA(Glu) + AMP + diphosphate</text>
        <dbReference type="Rhea" id="RHEA:23540"/>
        <dbReference type="Rhea" id="RHEA-COMP:9663"/>
        <dbReference type="Rhea" id="RHEA-COMP:9680"/>
        <dbReference type="ChEBI" id="CHEBI:29985"/>
        <dbReference type="ChEBI" id="CHEBI:30616"/>
        <dbReference type="ChEBI" id="CHEBI:33019"/>
        <dbReference type="ChEBI" id="CHEBI:78442"/>
        <dbReference type="ChEBI" id="CHEBI:78520"/>
        <dbReference type="ChEBI" id="CHEBI:456215"/>
        <dbReference type="EC" id="6.1.1.17"/>
    </reaction>
</comment>
<evidence type="ECO:0000256" key="6">
    <source>
        <dbReference type="ARBA" id="ARBA00022917"/>
    </source>
</evidence>
<dbReference type="AlphaFoldDB" id="A0A1I3ZR54"/>
<evidence type="ECO:0000256" key="7">
    <source>
        <dbReference type="ARBA" id="ARBA00023146"/>
    </source>
</evidence>
<comment type="subunit">
    <text evidence="8">Monomer.</text>
</comment>
<evidence type="ECO:0000256" key="4">
    <source>
        <dbReference type="ARBA" id="ARBA00022741"/>
    </source>
</evidence>
<dbReference type="GO" id="GO:0000049">
    <property type="term" value="F:tRNA binding"/>
    <property type="evidence" value="ECO:0007669"/>
    <property type="project" value="InterPro"/>
</dbReference>
<dbReference type="InterPro" id="IPR020751">
    <property type="entry name" value="aa-tRNA-synth_I_codon-bd_sub2"/>
</dbReference>
<dbReference type="OrthoDB" id="9807503at2"/>
<organism evidence="11 12">
    <name type="scientific">Methylocapsa palsarum</name>
    <dbReference type="NCBI Taxonomy" id="1612308"/>
    <lineage>
        <taxon>Bacteria</taxon>
        <taxon>Pseudomonadati</taxon>
        <taxon>Pseudomonadota</taxon>
        <taxon>Alphaproteobacteria</taxon>
        <taxon>Hyphomicrobiales</taxon>
        <taxon>Beijerinckiaceae</taxon>
        <taxon>Methylocapsa</taxon>
    </lineage>
</organism>
<proteinExistence type="inferred from homology"/>
<dbReference type="InterPro" id="IPR045462">
    <property type="entry name" value="aa-tRNA-synth_I_cd-bd"/>
</dbReference>
<dbReference type="SUPFAM" id="SSF48163">
    <property type="entry name" value="An anticodon-binding domain of class I aminoacyl-tRNA synthetases"/>
    <property type="match status" value="1"/>
</dbReference>
<dbReference type="GO" id="GO:0005829">
    <property type="term" value="C:cytosol"/>
    <property type="evidence" value="ECO:0007669"/>
    <property type="project" value="TreeGrafter"/>
</dbReference>
<feature type="domain" description="Aminoacyl-tRNA synthetase class I anticodon-binding" evidence="10">
    <location>
        <begin position="381"/>
        <end position="452"/>
    </location>
</feature>
<dbReference type="PROSITE" id="PS00178">
    <property type="entry name" value="AA_TRNA_LIGASE_I"/>
    <property type="match status" value="1"/>
</dbReference>
<keyword evidence="4 8" id="KW-0547">Nucleotide-binding</keyword>
<evidence type="ECO:0000313" key="12">
    <source>
        <dbReference type="Proteomes" id="UP000198755"/>
    </source>
</evidence>
<evidence type="ECO:0000256" key="1">
    <source>
        <dbReference type="ARBA" id="ARBA00007894"/>
    </source>
</evidence>
<protein>
    <recommendedName>
        <fullName evidence="8">Glutamate--tRNA ligase</fullName>
        <ecNumber evidence="8">6.1.1.17</ecNumber>
    </recommendedName>
    <alternativeName>
        <fullName evidence="8">Glutamyl-tRNA synthetase</fullName>
        <shortName evidence="8">GluRS</shortName>
    </alternativeName>
</protein>
<dbReference type="InterPro" id="IPR049940">
    <property type="entry name" value="GluQ/Sye"/>
</dbReference>
<dbReference type="InterPro" id="IPR000924">
    <property type="entry name" value="Glu/Gln-tRNA-synth"/>
</dbReference>
<dbReference type="HAMAP" id="MF_00022">
    <property type="entry name" value="Glu_tRNA_synth_type1"/>
    <property type="match status" value="1"/>
</dbReference>
<dbReference type="PANTHER" id="PTHR43311">
    <property type="entry name" value="GLUTAMATE--TRNA LIGASE"/>
    <property type="match status" value="1"/>
</dbReference>
<evidence type="ECO:0000259" key="10">
    <source>
        <dbReference type="Pfam" id="PF19269"/>
    </source>
</evidence>
<comment type="subcellular location">
    <subcellularLocation>
        <location evidence="8">Cytoplasm</location>
    </subcellularLocation>
</comment>
<dbReference type="PANTHER" id="PTHR43311:SF2">
    <property type="entry name" value="GLUTAMATE--TRNA LIGASE, MITOCHONDRIAL-RELATED"/>
    <property type="match status" value="1"/>
</dbReference>
<keyword evidence="6 8" id="KW-0648">Protein biosynthesis</keyword>